<proteinExistence type="predicted"/>
<dbReference type="InterPro" id="IPR048394">
    <property type="entry name" value="FakA-like_M"/>
</dbReference>
<dbReference type="PANTHER" id="PTHR33434">
    <property type="entry name" value="DEGV DOMAIN-CONTAINING PROTEIN DR_1986-RELATED"/>
    <property type="match status" value="1"/>
</dbReference>
<evidence type="ECO:0000259" key="1">
    <source>
        <dbReference type="PROSITE" id="PS51480"/>
    </source>
</evidence>
<dbReference type="InterPro" id="IPR004007">
    <property type="entry name" value="DhaL_dom"/>
</dbReference>
<dbReference type="InterPro" id="IPR050270">
    <property type="entry name" value="DegV_domain_contain"/>
</dbReference>
<dbReference type="Pfam" id="PF02734">
    <property type="entry name" value="Dak2"/>
    <property type="match status" value="1"/>
</dbReference>
<dbReference type="SUPFAM" id="SSF101473">
    <property type="entry name" value="DhaL-like"/>
    <property type="match status" value="1"/>
</dbReference>
<accession>A0A7C9JE66</accession>
<dbReference type="GO" id="GO:0004371">
    <property type="term" value="F:glycerone kinase activity"/>
    <property type="evidence" value="ECO:0007669"/>
    <property type="project" value="InterPro"/>
</dbReference>
<dbReference type="GO" id="GO:0006071">
    <property type="term" value="P:glycerol metabolic process"/>
    <property type="evidence" value="ECO:0007669"/>
    <property type="project" value="InterPro"/>
</dbReference>
<dbReference type="PANTHER" id="PTHR33434:SF4">
    <property type="entry name" value="PHOSPHATASE PROTEIN"/>
    <property type="match status" value="1"/>
</dbReference>
<name>A0A7C9JE66_9BACT</name>
<dbReference type="InterPro" id="IPR036117">
    <property type="entry name" value="DhaL_dom_sf"/>
</dbReference>
<protein>
    <submittedName>
        <fullName evidence="2">DAK2 domain-containing protein</fullName>
    </submittedName>
</protein>
<dbReference type="Pfam" id="PF13684">
    <property type="entry name" value="FakA-like_C"/>
    <property type="match status" value="1"/>
</dbReference>
<comment type="caution">
    <text evidence="2">The sequence shown here is derived from an EMBL/GenBank/DDBJ whole genome shotgun (WGS) entry which is preliminary data.</text>
</comment>
<dbReference type="InterPro" id="IPR019986">
    <property type="entry name" value="YloV-like"/>
</dbReference>
<feature type="domain" description="DhaL" evidence="1">
    <location>
        <begin position="10"/>
        <end position="203"/>
    </location>
</feature>
<dbReference type="EMBL" id="QWKH01000045">
    <property type="protein sequence ID" value="NBI34759.1"/>
    <property type="molecule type" value="Genomic_DNA"/>
</dbReference>
<dbReference type="Pfam" id="PF21645">
    <property type="entry name" value="FakA-like_M"/>
    <property type="match status" value="1"/>
</dbReference>
<gene>
    <name evidence="2" type="ORF">D1639_06905</name>
</gene>
<dbReference type="InterPro" id="IPR033470">
    <property type="entry name" value="FakA-like_C"/>
</dbReference>
<dbReference type="Gene3D" id="1.25.40.340">
    <property type="match status" value="1"/>
</dbReference>
<dbReference type="NCBIfam" id="TIGR03599">
    <property type="entry name" value="YloV"/>
    <property type="match status" value="1"/>
</dbReference>
<dbReference type="AlphaFoldDB" id="A0A7C9JE66"/>
<evidence type="ECO:0000313" key="2">
    <source>
        <dbReference type="EMBL" id="NBI34759.1"/>
    </source>
</evidence>
<sequence>MSQSAEYSSNDLLNAIAAASRTLGERKDEINRLNVFPVPDGDTGTNMSLTLESVVGNLAKLPIGATPADTRKAITNGALMGARGNSGVITSQILRGLCEGSVGYDGLSTEALAAAFAKSQEVAFQAVRKPVEGTILTVLRDSAQAAKAAAKKKLSLEEALQEIVGAAYASVQRTPELLPVLKENGVVDAGGFGLAILFDAFSAALLGRDGQLADEMLMVRAGVAPKVEIEQINDWEGSAYRYCNEFLVDSDTLDKEEALQFLSTMGDCELCVGEAPKFKVHVHSNTPDQVLKYFLERGQISEVFIHNMQLQSQERTEAIAKDQEPKEIGFVAVAAGEGNANILRSLGVDEVVSGGQTMNPSTKDLLDAVGKVNARAVIILPNNKNIIMAANSAAEMADIPCAVVPTTSVPEAFAALFNFDAAAGLDENVEAMTEAYEEVRTGEVTFAIKDSKDAHGGPIKAGDVIGIADGSIEAVGSSVEDVVMGVLDALEAEDADILTILAGIDFCDDELAALVEAIEERFEDLEVEAKRGDQPLYPIVLSVE</sequence>
<organism evidence="2">
    <name type="scientific">Muribaculaceae bacterium Z82</name>
    <dbReference type="NCBI Taxonomy" id="2304548"/>
    <lineage>
        <taxon>Bacteria</taxon>
        <taxon>Pseudomonadati</taxon>
        <taxon>Bacteroidota</taxon>
        <taxon>Bacteroidia</taxon>
        <taxon>Bacteroidales</taxon>
        <taxon>Muribaculaceae</taxon>
    </lineage>
</organism>
<dbReference type="SMART" id="SM01120">
    <property type="entry name" value="Dak2"/>
    <property type="match status" value="1"/>
</dbReference>
<reference evidence="2" key="1">
    <citation type="submission" date="2018-08" db="EMBL/GenBank/DDBJ databases">
        <title>Murine metabolic-syndrome-specific gut microbial biobank.</title>
        <authorList>
            <person name="Liu C."/>
        </authorList>
    </citation>
    <scope>NUCLEOTIDE SEQUENCE [LARGE SCALE GENOMIC DNA]</scope>
    <source>
        <strain evidence="2">Z82</strain>
    </source>
</reference>
<dbReference type="PROSITE" id="PS51480">
    <property type="entry name" value="DHAL"/>
    <property type="match status" value="1"/>
</dbReference>
<dbReference type="SMART" id="SM01121">
    <property type="entry name" value="Dak1_2"/>
    <property type="match status" value="1"/>
</dbReference>